<keyword evidence="1" id="KW-0678">Repressor</keyword>
<evidence type="ECO:0000256" key="4">
    <source>
        <dbReference type="ARBA" id="ARBA00023163"/>
    </source>
</evidence>
<dbReference type="Gene3D" id="1.10.10.60">
    <property type="entry name" value="Homeodomain-like"/>
    <property type="match status" value="1"/>
</dbReference>
<dbReference type="PROSITE" id="PS00041">
    <property type="entry name" value="HTH_ARAC_FAMILY_1"/>
    <property type="match status" value="1"/>
</dbReference>
<keyword evidence="4" id="KW-0804">Transcription</keyword>
<dbReference type="GO" id="GO:0003700">
    <property type="term" value="F:DNA-binding transcription factor activity"/>
    <property type="evidence" value="ECO:0007669"/>
    <property type="project" value="InterPro"/>
</dbReference>
<dbReference type="AlphaFoldDB" id="A0A6S7AR51"/>
<evidence type="ECO:0000313" key="6">
    <source>
        <dbReference type="EMBL" id="CAB3740604.1"/>
    </source>
</evidence>
<dbReference type="RefSeq" id="WP_175195943.1">
    <property type="nucleotide sequence ID" value="NZ_CADIJO010000035.1"/>
</dbReference>
<accession>A0A6S7AR51</accession>
<dbReference type="Gene3D" id="2.60.120.10">
    <property type="entry name" value="Jelly Rolls"/>
    <property type="match status" value="1"/>
</dbReference>
<sequence length="263" mass="29069">MTAPKSSNQIDYQWLDRPLGAMPKEYPDGHHSRPHQHPRDQLMYAVQGVMQVRAAGSLWLVPPRTALWMPAGVVHETRMRGKVSLRTAYLAPGLGGGRGPTLTGVSPLLHELLLRAVDMPMDYDEAGKDGLIARLLMQEIDWRGLAHLDMPWPADARLRRIHDHLLRHPADADGLAAWAARLGLSERTLARLFVRELGMGFTAWRHRLRLMVALSRLGQGAPVGVVAHETGYATASAFAAMFKRLTGRLPSDQARRTSALAPA</sequence>
<dbReference type="SMART" id="SM00342">
    <property type="entry name" value="HTH_ARAC"/>
    <property type="match status" value="1"/>
</dbReference>
<evidence type="ECO:0000313" key="7">
    <source>
        <dbReference type="Proteomes" id="UP000494111"/>
    </source>
</evidence>
<dbReference type="FunFam" id="1.10.10.60:FF:000132">
    <property type="entry name" value="AraC family transcriptional regulator"/>
    <property type="match status" value="1"/>
</dbReference>
<name>A0A6S7AR51_9BURK</name>
<dbReference type="Pfam" id="PF02311">
    <property type="entry name" value="AraC_binding"/>
    <property type="match status" value="1"/>
</dbReference>
<keyword evidence="2" id="KW-0805">Transcription regulation</keyword>
<dbReference type="PANTHER" id="PTHR11019:SF159">
    <property type="entry name" value="TRANSCRIPTIONAL REGULATOR-RELATED"/>
    <property type="match status" value="1"/>
</dbReference>
<evidence type="ECO:0000256" key="3">
    <source>
        <dbReference type="ARBA" id="ARBA00023125"/>
    </source>
</evidence>
<dbReference type="InterPro" id="IPR018060">
    <property type="entry name" value="HTH_AraC"/>
</dbReference>
<gene>
    <name evidence="6" type="primary">nimR_13</name>
    <name evidence="6" type="ORF">LMG3458_05740</name>
</gene>
<dbReference type="InterPro" id="IPR011051">
    <property type="entry name" value="RmlC_Cupin_sf"/>
</dbReference>
<dbReference type="SUPFAM" id="SSF46689">
    <property type="entry name" value="Homeodomain-like"/>
    <property type="match status" value="1"/>
</dbReference>
<evidence type="ECO:0000256" key="1">
    <source>
        <dbReference type="ARBA" id="ARBA00022491"/>
    </source>
</evidence>
<dbReference type="InterPro" id="IPR009057">
    <property type="entry name" value="Homeodomain-like_sf"/>
</dbReference>
<dbReference type="CDD" id="cd06124">
    <property type="entry name" value="cupin_NimR-like_N"/>
    <property type="match status" value="1"/>
</dbReference>
<keyword evidence="3" id="KW-0238">DNA-binding</keyword>
<dbReference type="InterPro" id="IPR003313">
    <property type="entry name" value="AraC-bd"/>
</dbReference>
<feature type="domain" description="HTH araC/xylS-type" evidence="5">
    <location>
        <begin position="159"/>
        <end position="256"/>
    </location>
</feature>
<reference evidence="6 7" key="1">
    <citation type="submission" date="2020-04" db="EMBL/GenBank/DDBJ databases">
        <authorList>
            <person name="De Canck E."/>
        </authorList>
    </citation>
    <scope>NUCLEOTIDE SEQUENCE [LARGE SCALE GENOMIC DNA]</scope>
    <source>
        <strain evidence="6 7">LMG 3458</strain>
    </source>
</reference>
<dbReference type="Proteomes" id="UP000494111">
    <property type="component" value="Unassembled WGS sequence"/>
</dbReference>
<evidence type="ECO:0000259" key="5">
    <source>
        <dbReference type="PROSITE" id="PS01124"/>
    </source>
</evidence>
<dbReference type="EMBL" id="CADIJO010000035">
    <property type="protein sequence ID" value="CAB3740604.1"/>
    <property type="molecule type" value="Genomic_DNA"/>
</dbReference>
<organism evidence="6 7">
    <name type="scientific">Achromobacter deleyi</name>
    <dbReference type="NCBI Taxonomy" id="1353891"/>
    <lineage>
        <taxon>Bacteria</taxon>
        <taxon>Pseudomonadati</taxon>
        <taxon>Pseudomonadota</taxon>
        <taxon>Betaproteobacteria</taxon>
        <taxon>Burkholderiales</taxon>
        <taxon>Alcaligenaceae</taxon>
        <taxon>Achromobacter</taxon>
    </lineage>
</organism>
<dbReference type="PROSITE" id="PS01124">
    <property type="entry name" value="HTH_ARAC_FAMILY_2"/>
    <property type="match status" value="1"/>
</dbReference>
<dbReference type="InterPro" id="IPR014710">
    <property type="entry name" value="RmlC-like_jellyroll"/>
</dbReference>
<protein>
    <submittedName>
        <fullName evidence="6">HTH-type transcriptional regulator NimR</fullName>
    </submittedName>
</protein>
<dbReference type="GO" id="GO:0043565">
    <property type="term" value="F:sequence-specific DNA binding"/>
    <property type="evidence" value="ECO:0007669"/>
    <property type="project" value="InterPro"/>
</dbReference>
<proteinExistence type="predicted"/>
<dbReference type="InterPro" id="IPR018062">
    <property type="entry name" value="HTH_AraC-typ_CS"/>
</dbReference>
<evidence type="ECO:0000256" key="2">
    <source>
        <dbReference type="ARBA" id="ARBA00023015"/>
    </source>
</evidence>
<dbReference type="Pfam" id="PF12833">
    <property type="entry name" value="HTH_18"/>
    <property type="match status" value="1"/>
</dbReference>
<dbReference type="SUPFAM" id="SSF51182">
    <property type="entry name" value="RmlC-like cupins"/>
    <property type="match status" value="1"/>
</dbReference>
<dbReference type="PANTHER" id="PTHR11019">
    <property type="entry name" value="HTH-TYPE TRANSCRIPTIONAL REGULATOR NIMR"/>
    <property type="match status" value="1"/>
</dbReference>